<protein>
    <recommendedName>
        <fullName evidence="3">F-box domain-containing protein</fullName>
    </recommendedName>
</protein>
<dbReference type="AlphaFoldDB" id="A0A8H5B9S3"/>
<gene>
    <name evidence="1" type="ORF">D9619_008696</name>
</gene>
<sequence length="501" mass="57038">MSTTVETDALDCSVLLECEPLSTESKPTNVTSPILCLPQEIQELILEMAQMERYKILSDGTVSMPYLNDTPLVASHVCRQWRSMVFGNPLWWSSIVIAPPFHLDRIELHLQRSQECPLDLRVFVHLTHGYLIVSQHEEVDTSHLPSLDQFEAVCRLLSRHLRRCRRIQLEGVFDRGQQYAFLMGDSVAHLDLPDLEVFIFDGEFRDSTDLPSAQRALFTAAPRLRELRLGGIGLMYYTPPPMGNVTTLHLARGMEDGHLSFPELGEMLANCPRLTDLAIYDDLLRRSSFLEEELRLCSVPFLEELQIYGNMLMVSEILMFLIAPRLRELIIAPYAVGDLTLLLSYPGNRFTTQFPNIVSLTLAPAHPEAFGALHTASICFPHVERLVLANMYAAEFREVFLNLNDAPTFPNLKEIAFTAVARRDINIIFATYHHRNAKGLPLKTIFVDHNTIKRIPVEEMVQEIVVKDVWDEQRRTALYSHISDLFVGKTDYELVDSDGTE</sequence>
<proteinExistence type="predicted"/>
<keyword evidence="2" id="KW-1185">Reference proteome</keyword>
<dbReference type="Gene3D" id="3.80.10.10">
    <property type="entry name" value="Ribonuclease Inhibitor"/>
    <property type="match status" value="1"/>
</dbReference>
<name>A0A8H5B9S3_9AGAR</name>
<evidence type="ECO:0000313" key="1">
    <source>
        <dbReference type="EMBL" id="KAF5319290.1"/>
    </source>
</evidence>
<dbReference type="InterPro" id="IPR032675">
    <property type="entry name" value="LRR_dom_sf"/>
</dbReference>
<organism evidence="1 2">
    <name type="scientific">Psilocybe cf. subviscida</name>
    <dbReference type="NCBI Taxonomy" id="2480587"/>
    <lineage>
        <taxon>Eukaryota</taxon>
        <taxon>Fungi</taxon>
        <taxon>Dikarya</taxon>
        <taxon>Basidiomycota</taxon>
        <taxon>Agaricomycotina</taxon>
        <taxon>Agaricomycetes</taxon>
        <taxon>Agaricomycetidae</taxon>
        <taxon>Agaricales</taxon>
        <taxon>Agaricineae</taxon>
        <taxon>Strophariaceae</taxon>
        <taxon>Psilocybe</taxon>
    </lineage>
</organism>
<dbReference type="SUPFAM" id="SSF52058">
    <property type="entry name" value="L domain-like"/>
    <property type="match status" value="1"/>
</dbReference>
<dbReference type="EMBL" id="JAACJJ010000029">
    <property type="protein sequence ID" value="KAF5319290.1"/>
    <property type="molecule type" value="Genomic_DNA"/>
</dbReference>
<evidence type="ECO:0008006" key="3">
    <source>
        <dbReference type="Google" id="ProtNLM"/>
    </source>
</evidence>
<evidence type="ECO:0000313" key="2">
    <source>
        <dbReference type="Proteomes" id="UP000567179"/>
    </source>
</evidence>
<accession>A0A8H5B9S3</accession>
<dbReference type="Proteomes" id="UP000567179">
    <property type="component" value="Unassembled WGS sequence"/>
</dbReference>
<comment type="caution">
    <text evidence="1">The sequence shown here is derived from an EMBL/GenBank/DDBJ whole genome shotgun (WGS) entry which is preliminary data.</text>
</comment>
<reference evidence="1 2" key="1">
    <citation type="journal article" date="2020" name="ISME J.">
        <title>Uncovering the hidden diversity of litter-decomposition mechanisms in mushroom-forming fungi.</title>
        <authorList>
            <person name="Floudas D."/>
            <person name="Bentzer J."/>
            <person name="Ahren D."/>
            <person name="Johansson T."/>
            <person name="Persson P."/>
            <person name="Tunlid A."/>
        </authorList>
    </citation>
    <scope>NUCLEOTIDE SEQUENCE [LARGE SCALE GENOMIC DNA]</scope>
    <source>
        <strain evidence="1 2">CBS 101986</strain>
    </source>
</reference>
<dbReference type="OrthoDB" id="3047947at2759"/>